<dbReference type="EMBL" id="BAAAYK010000038">
    <property type="protein sequence ID" value="GAA3366042.1"/>
    <property type="molecule type" value="Genomic_DNA"/>
</dbReference>
<organism evidence="1 2">
    <name type="scientific">Saccharopolyspora gregorii</name>
    <dbReference type="NCBI Taxonomy" id="33914"/>
    <lineage>
        <taxon>Bacteria</taxon>
        <taxon>Bacillati</taxon>
        <taxon>Actinomycetota</taxon>
        <taxon>Actinomycetes</taxon>
        <taxon>Pseudonocardiales</taxon>
        <taxon>Pseudonocardiaceae</taxon>
        <taxon>Saccharopolyspora</taxon>
    </lineage>
</organism>
<reference evidence="2" key="1">
    <citation type="journal article" date="2019" name="Int. J. Syst. Evol. Microbiol.">
        <title>The Global Catalogue of Microorganisms (GCM) 10K type strain sequencing project: providing services to taxonomists for standard genome sequencing and annotation.</title>
        <authorList>
            <consortium name="The Broad Institute Genomics Platform"/>
            <consortium name="The Broad Institute Genome Sequencing Center for Infectious Disease"/>
            <person name="Wu L."/>
            <person name="Ma J."/>
        </authorList>
    </citation>
    <scope>NUCLEOTIDE SEQUENCE [LARGE SCALE GENOMIC DNA]</scope>
    <source>
        <strain evidence="2">JCM 9687</strain>
    </source>
</reference>
<evidence type="ECO:0000313" key="2">
    <source>
        <dbReference type="Proteomes" id="UP001500483"/>
    </source>
</evidence>
<dbReference type="Proteomes" id="UP001500483">
    <property type="component" value="Unassembled WGS sequence"/>
</dbReference>
<proteinExistence type="predicted"/>
<gene>
    <name evidence="1" type="ORF">GCM10020366_68310</name>
</gene>
<protein>
    <submittedName>
        <fullName evidence="1">Uncharacterized protein</fullName>
    </submittedName>
</protein>
<accession>A0ABP6S2A4</accession>
<comment type="caution">
    <text evidence="1">The sequence shown here is derived from an EMBL/GenBank/DDBJ whole genome shotgun (WGS) entry which is preliminary data.</text>
</comment>
<sequence>MNMLGMDQNTEWKLNTPPEAEVVVDTDVLSLRVPLVRVSRDDAGTWSFTGPGGESRPTKRTMLNAVVGAWPHVAALSDLEPGGSVVWSWAKHGWTGEFECRCGNCDQPVAADLDRRTWPPDLHPNTLISVEKTTLSGQAPLTDILSTAGGIAFLGPGDHRRTSELMTPVAVANVIRRWPHTMQALRAAKEGRGLGWNPHGMNWHEYVLA</sequence>
<keyword evidence="2" id="KW-1185">Reference proteome</keyword>
<name>A0ABP6S2A4_9PSEU</name>
<evidence type="ECO:0000313" key="1">
    <source>
        <dbReference type="EMBL" id="GAA3366042.1"/>
    </source>
</evidence>